<gene>
    <name evidence="2" type="ORF">EDL96_12845</name>
</gene>
<name>A0A3N4A873_9MICC</name>
<evidence type="ECO:0000256" key="1">
    <source>
        <dbReference type="SAM" id="MobiDB-lite"/>
    </source>
</evidence>
<dbReference type="RefSeq" id="WP_123826634.1">
    <property type="nucleotide sequence ID" value="NZ_RKMF01000020.1"/>
</dbReference>
<accession>A0A3N4A873</accession>
<protein>
    <recommendedName>
        <fullName evidence="4">DUF4192 domain-containing protein</fullName>
    </recommendedName>
</protein>
<dbReference type="EMBL" id="RKMF01000020">
    <property type="protein sequence ID" value="ROZ61638.1"/>
    <property type="molecule type" value="Genomic_DNA"/>
</dbReference>
<proteinExistence type="predicted"/>
<evidence type="ECO:0000313" key="2">
    <source>
        <dbReference type="EMBL" id="ROZ61638.1"/>
    </source>
</evidence>
<dbReference type="AlphaFoldDB" id="A0A3N4A873"/>
<sequence>MKVDVPNEIAALPPWVAGYEMGPNDVALMTFAEVDDAMQISSSAILPVDQLGEDFDEAIEQLGKRLYVANGPIAPAAVFVVGHGPNGDMLADRVMDGVRPGLPPESPIIGLHNDGEIVQVRSGDRPWVPVGPPADVSAEMIGMGLPIPSASREMSDRRWQPDPVPGYPSLPATERAGLDAAPPSKRAQVAVELLTDLSNGAVDDVPTTQSRLAALISSDPQNWIQDHVMMTAVSASTPALADELRRLYVQAPPEDRQSIAGPAALAAFAQHETSQPLRAIRPQIEETGPSRNLLPIMDRLANGATPPTEFKGMMQDVHQRLHDNGIPAKRDNAWQQHQSAAPKSEGPSSSAPPQPPASPGPEDLPPSAGPSGSSMT</sequence>
<organism evidence="2 3">
    <name type="scientific">Kocuria soli</name>
    <dbReference type="NCBI Taxonomy" id="2485125"/>
    <lineage>
        <taxon>Bacteria</taxon>
        <taxon>Bacillati</taxon>
        <taxon>Actinomycetota</taxon>
        <taxon>Actinomycetes</taxon>
        <taxon>Micrococcales</taxon>
        <taxon>Micrococcaceae</taxon>
        <taxon>Kocuria</taxon>
    </lineage>
</organism>
<keyword evidence="3" id="KW-1185">Reference proteome</keyword>
<feature type="region of interest" description="Disordered" evidence="1">
    <location>
        <begin position="328"/>
        <end position="376"/>
    </location>
</feature>
<reference evidence="2 3" key="1">
    <citation type="submission" date="2018-10" db="EMBL/GenBank/DDBJ databases">
        <title>Kocuria sp. M5W7-7, whole genome shotgun sequence.</title>
        <authorList>
            <person name="Tuo L."/>
        </authorList>
    </citation>
    <scope>NUCLEOTIDE SEQUENCE [LARGE SCALE GENOMIC DNA]</scope>
    <source>
        <strain evidence="2 3">M5W7-7</strain>
    </source>
</reference>
<comment type="caution">
    <text evidence="2">The sequence shown here is derived from an EMBL/GenBank/DDBJ whole genome shotgun (WGS) entry which is preliminary data.</text>
</comment>
<dbReference type="OrthoDB" id="9901904at2"/>
<evidence type="ECO:0008006" key="4">
    <source>
        <dbReference type="Google" id="ProtNLM"/>
    </source>
</evidence>
<dbReference type="Proteomes" id="UP000270616">
    <property type="component" value="Unassembled WGS sequence"/>
</dbReference>
<feature type="region of interest" description="Disordered" evidence="1">
    <location>
        <begin position="149"/>
        <end position="169"/>
    </location>
</feature>
<evidence type="ECO:0000313" key="3">
    <source>
        <dbReference type="Proteomes" id="UP000270616"/>
    </source>
</evidence>
<feature type="compositionally biased region" description="Pro residues" evidence="1">
    <location>
        <begin position="350"/>
        <end position="368"/>
    </location>
</feature>